<evidence type="ECO:0000256" key="1">
    <source>
        <dbReference type="SAM" id="Phobius"/>
    </source>
</evidence>
<dbReference type="Proteomes" id="UP001610335">
    <property type="component" value="Unassembled WGS sequence"/>
</dbReference>
<feature type="transmembrane region" description="Helical" evidence="1">
    <location>
        <begin position="36"/>
        <end position="53"/>
    </location>
</feature>
<keyword evidence="1" id="KW-0812">Transmembrane</keyword>
<organism evidence="2 3">
    <name type="scientific">Aspergillus cavernicola</name>
    <dbReference type="NCBI Taxonomy" id="176166"/>
    <lineage>
        <taxon>Eukaryota</taxon>
        <taxon>Fungi</taxon>
        <taxon>Dikarya</taxon>
        <taxon>Ascomycota</taxon>
        <taxon>Pezizomycotina</taxon>
        <taxon>Eurotiomycetes</taxon>
        <taxon>Eurotiomycetidae</taxon>
        <taxon>Eurotiales</taxon>
        <taxon>Aspergillaceae</taxon>
        <taxon>Aspergillus</taxon>
        <taxon>Aspergillus subgen. Nidulantes</taxon>
    </lineage>
</organism>
<sequence>MTRLHVSFTGITSASILTEPWITITMLDKKVSRTKLLISGFLISIGIILFLIARSRMIPEYDIENCVDCVHYTSRVNDMVHKWDHVDGNPQFFQYALMRSCRGQVLSSGACPKFRREFRKDPARYMKETQNPYDACVSIKACQ</sequence>
<keyword evidence="1" id="KW-0472">Membrane</keyword>
<protein>
    <recommendedName>
        <fullName evidence="4">Saposin B-type domain-containing protein</fullName>
    </recommendedName>
</protein>
<evidence type="ECO:0008006" key="4">
    <source>
        <dbReference type="Google" id="ProtNLM"/>
    </source>
</evidence>
<name>A0ABR4HB33_9EURO</name>
<comment type="caution">
    <text evidence="2">The sequence shown here is derived from an EMBL/GenBank/DDBJ whole genome shotgun (WGS) entry which is preliminary data.</text>
</comment>
<keyword evidence="3" id="KW-1185">Reference proteome</keyword>
<evidence type="ECO:0000313" key="2">
    <source>
        <dbReference type="EMBL" id="KAL2812677.1"/>
    </source>
</evidence>
<reference evidence="2 3" key="1">
    <citation type="submission" date="2024-07" db="EMBL/GenBank/DDBJ databases">
        <title>Section-level genome sequencing and comparative genomics of Aspergillus sections Usti and Cavernicolus.</title>
        <authorList>
            <consortium name="Lawrence Berkeley National Laboratory"/>
            <person name="Nybo J.L."/>
            <person name="Vesth T.C."/>
            <person name="Theobald S."/>
            <person name="Frisvad J.C."/>
            <person name="Larsen T.O."/>
            <person name="Kjaerboelling I."/>
            <person name="Rothschild-Mancinelli K."/>
            <person name="Lyhne E.K."/>
            <person name="Kogle M.E."/>
            <person name="Barry K."/>
            <person name="Clum A."/>
            <person name="Na H."/>
            <person name="Ledsgaard L."/>
            <person name="Lin J."/>
            <person name="Lipzen A."/>
            <person name="Kuo A."/>
            <person name="Riley R."/>
            <person name="Mondo S."/>
            <person name="LaButti K."/>
            <person name="Haridas S."/>
            <person name="Pangalinan J."/>
            <person name="Salamov A.A."/>
            <person name="Simmons B.A."/>
            <person name="Magnuson J.K."/>
            <person name="Chen J."/>
            <person name="Drula E."/>
            <person name="Henrissat B."/>
            <person name="Wiebenga A."/>
            <person name="Lubbers R.J."/>
            <person name="Gomes A.C."/>
            <person name="Makela M.R."/>
            <person name="Stajich J."/>
            <person name="Grigoriev I.V."/>
            <person name="Mortensen U.H."/>
            <person name="De vries R.P."/>
            <person name="Baker S.E."/>
            <person name="Andersen M.R."/>
        </authorList>
    </citation>
    <scope>NUCLEOTIDE SEQUENCE [LARGE SCALE GENOMIC DNA]</scope>
    <source>
        <strain evidence="2 3">CBS 600.67</strain>
    </source>
</reference>
<proteinExistence type="predicted"/>
<dbReference type="EMBL" id="JBFXLS010000168">
    <property type="protein sequence ID" value="KAL2812677.1"/>
    <property type="molecule type" value="Genomic_DNA"/>
</dbReference>
<gene>
    <name evidence="2" type="ORF">BDW59DRAFT_155206</name>
</gene>
<keyword evidence="1" id="KW-1133">Transmembrane helix</keyword>
<evidence type="ECO:0000313" key="3">
    <source>
        <dbReference type="Proteomes" id="UP001610335"/>
    </source>
</evidence>
<accession>A0ABR4HB33</accession>